<organism evidence="2 3">
    <name type="scientific">Biomphalaria pfeifferi</name>
    <name type="common">Bloodfluke planorb</name>
    <name type="synonym">Freshwater snail</name>
    <dbReference type="NCBI Taxonomy" id="112525"/>
    <lineage>
        <taxon>Eukaryota</taxon>
        <taxon>Metazoa</taxon>
        <taxon>Spiralia</taxon>
        <taxon>Lophotrochozoa</taxon>
        <taxon>Mollusca</taxon>
        <taxon>Gastropoda</taxon>
        <taxon>Heterobranchia</taxon>
        <taxon>Euthyneura</taxon>
        <taxon>Panpulmonata</taxon>
        <taxon>Hygrophila</taxon>
        <taxon>Lymnaeoidea</taxon>
        <taxon>Planorbidae</taxon>
        <taxon>Biomphalaria</taxon>
    </lineage>
</organism>
<evidence type="ECO:0000313" key="3">
    <source>
        <dbReference type="Proteomes" id="UP001233172"/>
    </source>
</evidence>
<evidence type="ECO:0000313" key="2">
    <source>
        <dbReference type="EMBL" id="KAK0046405.1"/>
    </source>
</evidence>
<proteinExistence type="predicted"/>
<keyword evidence="3" id="KW-1185">Reference proteome</keyword>
<protein>
    <submittedName>
        <fullName evidence="2">Uncharacterized protein</fullName>
    </submittedName>
</protein>
<feature type="region of interest" description="Disordered" evidence="1">
    <location>
        <begin position="50"/>
        <end position="80"/>
    </location>
</feature>
<dbReference type="Proteomes" id="UP001233172">
    <property type="component" value="Unassembled WGS sequence"/>
</dbReference>
<accession>A0AAD8B1K8</accession>
<comment type="caution">
    <text evidence="2">The sequence shown here is derived from an EMBL/GenBank/DDBJ whole genome shotgun (WGS) entry which is preliminary data.</text>
</comment>
<gene>
    <name evidence="2" type="ORF">Bpfe_024195</name>
</gene>
<name>A0AAD8B1K8_BIOPF</name>
<reference evidence="2" key="2">
    <citation type="submission" date="2023-04" db="EMBL/GenBank/DDBJ databases">
        <authorList>
            <person name="Bu L."/>
            <person name="Lu L."/>
            <person name="Laidemitt M.R."/>
            <person name="Zhang S.M."/>
            <person name="Mutuku M."/>
            <person name="Mkoji G."/>
            <person name="Steinauer M."/>
            <person name="Loker E.S."/>
        </authorList>
    </citation>
    <scope>NUCLEOTIDE SEQUENCE</scope>
    <source>
        <strain evidence="2">KasaAsao</strain>
        <tissue evidence="2">Whole Snail</tissue>
    </source>
</reference>
<dbReference type="AlphaFoldDB" id="A0AAD8B1K8"/>
<sequence>PRRESVPITNYSGIATDIWVTRKKRVSLQQSTLNSQQLIKQQHRLFQRSSGKRNGYENGSVNPIHCGSGVGSGANGVSSSHEISISPMLHRIQSIRSVETAEEAV</sequence>
<evidence type="ECO:0000256" key="1">
    <source>
        <dbReference type="SAM" id="MobiDB-lite"/>
    </source>
</evidence>
<dbReference type="EMBL" id="JASAOG010000166">
    <property type="protein sequence ID" value="KAK0046405.1"/>
    <property type="molecule type" value="Genomic_DNA"/>
</dbReference>
<feature type="non-terminal residue" evidence="2">
    <location>
        <position position="1"/>
    </location>
</feature>
<reference evidence="2" key="1">
    <citation type="journal article" date="2023" name="PLoS Negl. Trop. Dis.">
        <title>A genome sequence for Biomphalaria pfeifferi, the major vector snail for the human-infecting parasite Schistosoma mansoni.</title>
        <authorList>
            <person name="Bu L."/>
            <person name="Lu L."/>
            <person name="Laidemitt M.R."/>
            <person name="Zhang S.M."/>
            <person name="Mutuku M."/>
            <person name="Mkoji G."/>
            <person name="Steinauer M."/>
            <person name="Loker E.S."/>
        </authorList>
    </citation>
    <scope>NUCLEOTIDE SEQUENCE</scope>
    <source>
        <strain evidence="2">KasaAsao</strain>
    </source>
</reference>